<evidence type="ECO:0000313" key="11">
    <source>
        <dbReference type="Proteomes" id="UP001597191"/>
    </source>
</evidence>
<feature type="transmembrane region" description="Helical" evidence="8">
    <location>
        <begin position="357"/>
        <end position="374"/>
    </location>
</feature>
<evidence type="ECO:0000313" key="10">
    <source>
        <dbReference type="EMBL" id="MFD1411145.1"/>
    </source>
</evidence>
<reference evidence="11" key="1">
    <citation type="journal article" date="2019" name="Int. J. Syst. Evol. Microbiol.">
        <title>The Global Catalogue of Microorganisms (GCM) 10K type strain sequencing project: providing services to taxonomists for standard genome sequencing and annotation.</title>
        <authorList>
            <consortium name="The Broad Institute Genomics Platform"/>
            <consortium name="The Broad Institute Genome Sequencing Center for Infectious Disease"/>
            <person name="Wu L."/>
            <person name="Ma J."/>
        </authorList>
    </citation>
    <scope>NUCLEOTIDE SEQUENCE [LARGE SCALE GENOMIC DNA]</scope>
    <source>
        <strain evidence="11">CCM 8937</strain>
    </source>
</reference>
<keyword evidence="3" id="KW-0813">Transport</keyword>
<dbReference type="PROSITE" id="PS50850">
    <property type="entry name" value="MFS"/>
    <property type="match status" value="1"/>
</dbReference>
<dbReference type="PRINTS" id="PR01036">
    <property type="entry name" value="TCRTETB"/>
</dbReference>
<feature type="transmembrane region" description="Helical" evidence="8">
    <location>
        <begin position="439"/>
        <end position="458"/>
    </location>
</feature>
<feature type="transmembrane region" description="Helical" evidence="8">
    <location>
        <begin position="51"/>
        <end position="70"/>
    </location>
</feature>
<feature type="transmembrane region" description="Helical" evidence="8">
    <location>
        <begin position="164"/>
        <end position="183"/>
    </location>
</feature>
<evidence type="ECO:0000256" key="2">
    <source>
        <dbReference type="ARBA" id="ARBA00008537"/>
    </source>
</evidence>
<feature type="transmembrane region" description="Helical" evidence="8">
    <location>
        <begin position="223"/>
        <end position="246"/>
    </location>
</feature>
<dbReference type="PANTHER" id="PTHR42718:SF9">
    <property type="entry name" value="MAJOR FACILITATOR SUPERFAMILY MULTIDRUG TRANSPORTER MFSC"/>
    <property type="match status" value="1"/>
</dbReference>
<evidence type="ECO:0000256" key="3">
    <source>
        <dbReference type="ARBA" id="ARBA00022448"/>
    </source>
</evidence>
<dbReference type="InterPro" id="IPR020846">
    <property type="entry name" value="MFS_dom"/>
</dbReference>
<dbReference type="EMBL" id="JBHTOH010000036">
    <property type="protein sequence ID" value="MFD1411145.1"/>
    <property type="molecule type" value="Genomic_DNA"/>
</dbReference>
<comment type="caution">
    <text evidence="10">The sequence shown here is derived from an EMBL/GenBank/DDBJ whole genome shotgun (WGS) entry which is preliminary data.</text>
</comment>
<dbReference type="Gene3D" id="1.20.1720.10">
    <property type="entry name" value="Multidrug resistance protein D"/>
    <property type="match status" value="1"/>
</dbReference>
<feature type="transmembrane region" description="Helical" evidence="8">
    <location>
        <begin position="12"/>
        <end position="31"/>
    </location>
</feature>
<feature type="transmembrane region" description="Helical" evidence="8">
    <location>
        <begin position="266"/>
        <end position="287"/>
    </location>
</feature>
<feature type="transmembrane region" description="Helical" evidence="8">
    <location>
        <begin position="195"/>
        <end position="217"/>
    </location>
</feature>
<evidence type="ECO:0000256" key="1">
    <source>
        <dbReference type="ARBA" id="ARBA00004651"/>
    </source>
</evidence>
<dbReference type="RefSeq" id="WP_125649487.1">
    <property type="nucleotide sequence ID" value="NZ_JBHTOH010000036.1"/>
</dbReference>
<feature type="transmembrane region" description="Helical" evidence="8">
    <location>
        <begin position="299"/>
        <end position="321"/>
    </location>
</feature>
<sequence length="466" mass="49857">MNKPKIPGKVFGAIIATGLMSFCGVIVETAMNITFPTLMTEFQVTTSTVQWMTTIYLLIVAIIVPLSANLKRSFATRKLFLTANLLFITGVILDLVAPNFAILLIGRVVQGLGTGIALPLMFNIILEQVPAEKIGLMMGIGTLITAIAPAIGPTFGGLVVTSLGWRYIFAFLLPILLCSLILGRLTIQQKTPIHFTWLDVPSVLAISATFIGLILGLNQIGNHSFWCWPVAGALVIGILGAIVLVFRSKKLTSPIINFQVFHYLRFSGYVAAFFIMQLIALGLSFILPNYIQLVNSQTAIAAGLTVLPGAVLGAIFAPISGKILDDLGPRKPILLGAGLSVLAVVLFSLRALQLTSTMISCFYLLFMAGVGLAFGNIMTNGLKNLPTFLQSDGNAVLTTIQQFAGAVGTSLVSMIINQSQTHLGKTTTSLATAIGSQHAFQMLVILGLIELILLVLVVRPQAQQNY</sequence>
<keyword evidence="6 8" id="KW-1133">Transmembrane helix</keyword>
<organism evidence="10 11">
    <name type="scientific">Lapidilactobacillus gannanensis</name>
    <dbReference type="NCBI Taxonomy" id="2486002"/>
    <lineage>
        <taxon>Bacteria</taxon>
        <taxon>Bacillati</taxon>
        <taxon>Bacillota</taxon>
        <taxon>Bacilli</taxon>
        <taxon>Lactobacillales</taxon>
        <taxon>Lactobacillaceae</taxon>
        <taxon>Lapidilactobacillus</taxon>
    </lineage>
</organism>
<name>A0ABW4BNR1_9LACO</name>
<accession>A0ABW4BNR1</accession>
<keyword evidence="4" id="KW-1003">Cell membrane</keyword>
<evidence type="ECO:0000256" key="4">
    <source>
        <dbReference type="ARBA" id="ARBA00022475"/>
    </source>
</evidence>
<feature type="transmembrane region" description="Helical" evidence="8">
    <location>
        <begin position="333"/>
        <end position="351"/>
    </location>
</feature>
<dbReference type="InterPro" id="IPR036259">
    <property type="entry name" value="MFS_trans_sf"/>
</dbReference>
<evidence type="ECO:0000256" key="5">
    <source>
        <dbReference type="ARBA" id="ARBA00022692"/>
    </source>
</evidence>
<keyword evidence="5 8" id="KW-0812">Transmembrane</keyword>
<dbReference type="Gene3D" id="1.20.1250.20">
    <property type="entry name" value="MFS general substrate transporter like domains"/>
    <property type="match status" value="1"/>
</dbReference>
<dbReference type="NCBIfam" id="TIGR00711">
    <property type="entry name" value="efflux_EmrB"/>
    <property type="match status" value="1"/>
</dbReference>
<comment type="subcellular location">
    <subcellularLocation>
        <location evidence="1">Cell membrane</location>
        <topology evidence="1">Multi-pass membrane protein</topology>
    </subcellularLocation>
</comment>
<dbReference type="InterPro" id="IPR011701">
    <property type="entry name" value="MFS"/>
</dbReference>
<feature type="transmembrane region" description="Helical" evidence="8">
    <location>
        <begin position="134"/>
        <end position="152"/>
    </location>
</feature>
<evidence type="ECO:0000256" key="8">
    <source>
        <dbReference type="SAM" id="Phobius"/>
    </source>
</evidence>
<dbReference type="Proteomes" id="UP001597191">
    <property type="component" value="Unassembled WGS sequence"/>
</dbReference>
<feature type="transmembrane region" description="Helical" evidence="8">
    <location>
        <begin position="79"/>
        <end position="96"/>
    </location>
</feature>
<proteinExistence type="inferred from homology"/>
<comment type="similarity">
    <text evidence="2">Belongs to the major facilitator superfamily. EmrB family.</text>
</comment>
<keyword evidence="11" id="KW-1185">Reference proteome</keyword>
<evidence type="ECO:0000256" key="7">
    <source>
        <dbReference type="ARBA" id="ARBA00023136"/>
    </source>
</evidence>
<feature type="domain" description="Major facilitator superfamily (MFS) profile" evidence="9">
    <location>
        <begin position="13"/>
        <end position="462"/>
    </location>
</feature>
<keyword evidence="7 8" id="KW-0472">Membrane</keyword>
<dbReference type="PANTHER" id="PTHR42718">
    <property type="entry name" value="MAJOR FACILITATOR SUPERFAMILY MULTIDRUG TRANSPORTER MFSC"/>
    <property type="match status" value="1"/>
</dbReference>
<dbReference type="InterPro" id="IPR004638">
    <property type="entry name" value="EmrB-like"/>
</dbReference>
<evidence type="ECO:0000259" key="9">
    <source>
        <dbReference type="PROSITE" id="PS50850"/>
    </source>
</evidence>
<protein>
    <submittedName>
        <fullName evidence="10">DHA2 family efflux MFS transporter permease subunit</fullName>
    </submittedName>
</protein>
<gene>
    <name evidence="10" type="ORF">ACFQ4R_05960</name>
</gene>
<dbReference type="SUPFAM" id="SSF103473">
    <property type="entry name" value="MFS general substrate transporter"/>
    <property type="match status" value="1"/>
</dbReference>
<evidence type="ECO:0000256" key="6">
    <source>
        <dbReference type="ARBA" id="ARBA00022989"/>
    </source>
</evidence>
<dbReference type="Pfam" id="PF07690">
    <property type="entry name" value="MFS_1"/>
    <property type="match status" value="2"/>
</dbReference>